<sequence>MIKAYSSMPQSAKKLVAFLNTDSGTLRSLDIQMVEEKLESCFVSQGYQVEIHRNGGKQLIELMTKKAGDPELDILLAAGGDGTISAAASLAWRHGKTLAVVPAGTMNLYARSLDLPLDVEGAIEALAKGQERKVDIATANDHAFVHQLSIGLHPTTVIKRKNYSYQSRFGKMLAGIRAYLDTIRHMPCHALEMTIDGVAKSVRLSSLSVSNNLFEQTAPPRAEKPDGGVLGVYMAGNLSRKDALALAADTLIGKMQDNSNMLVSSGSSVQIKRLHKGKPAKSVLDGELWPVPDVIDIKIHPKALSVLAVPAQ</sequence>
<dbReference type="GO" id="GO:0016301">
    <property type="term" value="F:kinase activity"/>
    <property type="evidence" value="ECO:0007669"/>
    <property type="project" value="InterPro"/>
</dbReference>
<dbReference type="Gene3D" id="2.60.200.40">
    <property type="match status" value="1"/>
</dbReference>
<dbReference type="InterPro" id="IPR016064">
    <property type="entry name" value="NAD/diacylglycerol_kinase_sf"/>
</dbReference>
<dbReference type="InterPro" id="IPR001206">
    <property type="entry name" value="Diacylglycerol_kinase_cat_dom"/>
</dbReference>
<dbReference type="GO" id="GO:0019242">
    <property type="term" value="P:methylglyoxal biosynthetic process"/>
    <property type="evidence" value="ECO:0007669"/>
    <property type="project" value="InterPro"/>
</dbReference>
<dbReference type="SUPFAM" id="SSF111331">
    <property type="entry name" value="NAD kinase/diacylglycerol kinase-like"/>
    <property type="match status" value="1"/>
</dbReference>
<dbReference type="GO" id="GO:0005829">
    <property type="term" value="C:cytosol"/>
    <property type="evidence" value="ECO:0007669"/>
    <property type="project" value="TreeGrafter"/>
</dbReference>
<accession>A0A2N5XNW8</accession>
<dbReference type="InterPro" id="IPR004363">
    <property type="entry name" value="Methylgl_synth"/>
</dbReference>
<reference evidence="2 3" key="1">
    <citation type="submission" date="2018-01" db="EMBL/GenBank/DDBJ databases">
        <title>The draft genome sequence of Cohaesibacter sp. H1304.</title>
        <authorList>
            <person name="Wang N.-N."/>
            <person name="Du Z.-J."/>
        </authorList>
    </citation>
    <scope>NUCLEOTIDE SEQUENCE [LARGE SCALE GENOMIC DNA]</scope>
    <source>
        <strain evidence="2 3">H1304</strain>
    </source>
</reference>
<dbReference type="Pfam" id="PF00781">
    <property type="entry name" value="DAGK_cat"/>
    <property type="match status" value="1"/>
</dbReference>
<dbReference type="AlphaFoldDB" id="A0A2N5XNW8"/>
<evidence type="ECO:0000259" key="1">
    <source>
        <dbReference type="PROSITE" id="PS50146"/>
    </source>
</evidence>
<proteinExistence type="predicted"/>
<evidence type="ECO:0000313" key="3">
    <source>
        <dbReference type="Proteomes" id="UP000234881"/>
    </source>
</evidence>
<dbReference type="GO" id="GO:0008929">
    <property type="term" value="F:methylglyoxal synthase activity"/>
    <property type="evidence" value="ECO:0007669"/>
    <property type="project" value="InterPro"/>
</dbReference>
<gene>
    <name evidence="2" type="ORF">C0081_15040</name>
</gene>
<feature type="domain" description="DAGKc" evidence="1">
    <location>
        <begin position="10"/>
        <end position="143"/>
    </location>
</feature>
<dbReference type="PROSITE" id="PS50146">
    <property type="entry name" value="DAGK"/>
    <property type="match status" value="1"/>
</dbReference>
<dbReference type="InterPro" id="IPR017438">
    <property type="entry name" value="ATP-NAD_kinase_N"/>
</dbReference>
<dbReference type="OrthoDB" id="9815110at2"/>
<dbReference type="EMBL" id="PKUQ01000031">
    <property type="protein sequence ID" value="PLW76219.1"/>
    <property type="molecule type" value="Genomic_DNA"/>
</dbReference>
<dbReference type="Proteomes" id="UP000234881">
    <property type="component" value="Unassembled WGS sequence"/>
</dbReference>
<dbReference type="PANTHER" id="PTHR30492">
    <property type="entry name" value="METHYLGLYOXAL SYNTHASE"/>
    <property type="match status" value="1"/>
</dbReference>
<dbReference type="Gene3D" id="3.40.50.10330">
    <property type="entry name" value="Probable inorganic polyphosphate/atp-NAD kinase, domain 1"/>
    <property type="match status" value="1"/>
</dbReference>
<dbReference type="PANTHER" id="PTHR30492:SF0">
    <property type="entry name" value="METHYLGLYOXAL SYNTHASE"/>
    <property type="match status" value="1"/>
</dbReference>
<evidence type="ECO:0000313" key="2">
    <source>
        <dbReference type="EMBL" id="PLW76219.1"/>
    </source>
</evidence>
<name>A0A2N5XNW8_9HYPH</name>
<comment type="caution">
    <text evidence="2">The sequence shown here is derived from an EMBL/GenBank/DDBJ whole genome shotgun (WGS) entry which is preliminary data.</text>
</comment>
<keyword evidence="3" id="KW-1185">Reference proteome</keyword>
<protein>
    <recommendedName>
        <fullName evidence="1">DAGKc domain-containing protein</fullName>
    </recommendedName>
</protein>
<organism evidence="2 3">
    <name type="scientific">Cohaesibacter celericrescens</name>
    <dbReference type="NCBI Taxonomy" id="2067669"/>
    <lineage>
        <taxon>Bacteria</taxon>
        <taxon>Pseudomonadati</taxon>
        <taxon>Pseudomonadota</taxon>
        <taxon>Alphaproteobacteria</taxon>
        <taxon>Hyphomicrobiales</taxon>
        <taxon>Cohaesibacteraceae</taxon>
    </lineage>
</organism>